<accession>A0ABN4EN08</accession>
<gene>
    <name evidence="2" type="ORF">RO07_03790</name>
</gene>
<keyword evidence="3" id="KW-1185">Reference proteome</keyword>
<feature type="region of interest" description="Disordered" evidence="1">
    <location>
        <begin position="12"/>
        <end position="62"/>
    </location>
</feature>
<proteinExistence type="predicted"/>
<protein>
    <submittedName>
        <fullName evidence="2">Uncharacterized protein</fullName>
    </submittedName>
</protein>
<sequence length="92" mass="9369">MPFPFLPVVLASPPASRARTSSSSASESRADRAVKSDGAGTANGGRTRAGQRTGAVATPPGLDAAAANGELRVEVVRRIAREDVTLLGAIVR</sequence>
<evidence type="ECO:0000256" key="1">
    <source>
        <dbReference type="SAM" id="MobiDB-lite"/>
    </source>
</evidence>
<reference evidence="2" key="1">
    <citation type="submission" date="2016-11" db="EMBL/GenBank/DDBJ databases">
        <title>Complete Genome Sequencing of Pandoraea pulmonicola DSM 16583.</title>
        <authorList>
            <person name="Chan K.-G."/>
        </authorList>
    </citation>
    <scope>NUCLEOTIDE SEQUENCE</scope>
    <source>
        <strain evidence="2">DSM 16583</strain>
    </source>
</reference>
<evidence type="ECO:0000313" key="2">
    <source>
        <dbReference type="EMBL" id="AJC19825.1"/>
    </source>
</evidence>
<feature type="compositionally biased region" description="Low complexity" evidence="1">
    <location>
        <begin position="38"/>
        <end position="58"/>
    </location>
</feature>
<dbReference type="EMBL" id="CP010310">
    <property type="protein sequence ID" value="AJC19825.1"/>
    <property type="molecule type" value="Genomic_DNA"/>
</dbReference>
<name>A0ABN4EN08_PANPU</name>
<evidence type="ECO:0000313" key="3">
    <source>
        <dbReference type="Proteomes" id="UP000035086"/>
    </source>
</evidence>
<dbReference type="Proteomes" id="UP000035086">
    <property type="component" value="Chromosome"/>
</dbReference>
<organism evidence="2 3">
    <name type="scientific">Pandoraea pulmonicola</name>
    <dbReference type="NCBI Taxonomy" id="93221"/>
    <lineage>
        <taxon>Bacteria</taxon>
        <taxon>Pseudomonadati</taxon>
        <taxon>Pseudomonadota</taxon>
        <taxon>Betaproteobacteria</taxon>
        <taxon>Burkholderiales</taxon>
        <taxon>Burkholderiaceae</taxon>
        <taxon>Pandoraea</taxon>
    </lineage>
</organism>
<feature type="compositionally biased region" description="Low complexity" evidence="1">
    <location>
        <begin position="12"/>
        <end position="27"/>
    </location>
</feature>